<dbReference type="EMBL" id="UINC01179207">
    <property type="protein sequence ID" value="SVD87770.1"/>
    <property type="molecule type" value="Genomic_DNA"/>
</dbReference>
<dbReference type="SUPFAM" id="SSF53328">
    <property type="entry name" value="Formyltransferase"/>
    <property type="match status" value="1"/>
</dbReference>
<proteinExistence type="predicted"/>
<name>A0A382YXE3_9ZZZZ</name>
<evidence type="ECO:0000313" key="1">
    <source>
        <dbReference type="EMBL" id="SVD87770.1"/>
    </source>
</evidence>
<accession>A0A382YXE3</accession>
<feature type="non-terminal residue" evidence="1">
    <location>
        <position position="1"/>
    </location>
</feature>
<dbReference type="Gene3D" id="3.40.50.12230">
    <property type="match status" value="1"/>
</dbReference>
<feature type="non-terminal residue" evidence="1">
    <location>
        <position position="67"/>
    </location>
</feature>
<protein>
    <recommendedName>
        <fullName evidence="2">Methionyl-tRNA formyltransferase</fullName>
    </recommendedName>
</protein>
<sequence length="67" mass="7057">VKVVFAGTPDFAAGHLQTLINSDHQICAVICQPDKPGRRGKQPVIGPVKKAALAADLSILQPEKLSV</sequence>
<dbReference type="InterPro" id="IPR036477">
    <property type="entry name" value="Formyl_transf_N_sf"/>
</dbReference>
<evidence type="ECO:0008006" key="2">
    <source>
        <dbReference type="Google" id="ProtNLM"/>
    </source>
</evidence>
<organism evidence="1">
    <name type="scientific">marine metagenome</name>
    <dbReference type="NCBI Taxonomy" id="408172"/>
    <lineage>
        <taxon>unclassified sequences</taxon>
        <taxon>metagenomes</taxon>
        <taxon>ecological metagenomes</taxon>
    </lineage>
</organism>
<dbReference type="AlphaFoldDB" id="A0A382YXE3"/>
<reference evidence="1" key="1">
    <citation type="submission" date="2018-05" db="EMBL/GenBank/DDBJ databases">
        <authorList>
            <person name="Lanie J.A."/>
            <person name="Ng W.-L."/>
            <person name="Kazmierczak K.M."/>
            <person name="Andrzejewski T.M."/>
            <person name="Davidsen T.M."/>
            <person name="Wayne K.J."/>
            <person name="Tettelin H."/>
            <person name="Glass J.I."/>
            <person name="Rusch D."/>
            <person name="Podicherti R."/>
            <person name="Tsui H.-C.T."/>
            <person name="Winkler M.E."/>
        </authorList>
    </citation>
    <scope>NUCLEOTIDE SEQUENCE</scope>
</reference>
<gene>
    <name evidence="1" type="ORF">METZ01_LOCUS440624</name>
</gene>